<protein>
    <submittedName>
        <fullName evidence="1">Uncharacterized protein</fullName>
    </submittedName>
</protein>
<dbReference type="Gene3D" id="2.40.50.140">
    <property type="entry name" value="Nucleic acid-binding proteins"/>
    <property type="match status" value="1"/>
</dbReference>
<name>A0AAD8LKR8_TARER</name>
<dbReference type="InterPro" id="IPR012340">
    <property type="entry name" value="NA-bd_OB-fold"/>
</dbReference>
<dbReference type="Proteomes" id="UP001229421">
    <property type="component" value="Unassembled WGS sequence"/>
</dbReference>
<gene>
    <name evidence="1" type="ORF">QVD17_06495</name>
</gene>
<proteinExistence type="predicted"/>
<accession>A0AAD8LKR8</accession>
<dbReference type="EMBL" id="JAUHHV010000001">
    <property type="protein sequence ID" value="KAK1440666.1"/>
    <property type="molecule type" value="Genomic_DNA"/>
</dbReference>
<organism evidence="1 2">
    <name type="scientific">Tagetes erecta</name>
    <name type="common">African marigold</name>
    <dbReference type="NCBI Taxonomy" id="13708"/>
    <lineage>
        <taxon>Eukaryota</taxon>
        <taxon>Viridiplantae</taxon>
        <taxon>Streptophyta</taxon>
        <taxon>Embryophyta</taxon>
        <taxon>Tracheophyta</taxon>
        <taxon>Spermatophyta</taxon>
        <taxon>Magnoliopsida</taxon>
        <taxon>eudicotyledons</taxon>
        <taxon>Gunneridae</taxon>
        <taxon>Pentapetalae</taxon>
        <taxon>asterids</taxon>
        <taxon>campanulids</taxon>
        <taxon>Asterales</taxon>
        <taxon>Asteraceae</taxon>
        <taxon>Asteroideae</taxon>
        <taxon>Heliantheae alliance</taxon>
        <taxon>Tageteae</taxon>
        <taxon>Tagetes</taxon>
    </lineage>
</organism>
<sequence length="158" mass="18168">MIFGFGCFGKKLEDIVPSSHNYDIKDGFGDGKDLVVTVMFDMGKEEICALKDIGSKLKSAMRLSRSLLRKKKRKKVLFEIRKSQELENRTLRRDNFPKKEFEENQLPKFTSLEDQGDATYDVDFVKALKESSYVEGALNLSKYAEIRCNAYILAISQY</sequence>
<evidence type="ECO:0000313" key="2">
    <source>
        <dbReference type="Proteomes" id="UP001229421"/>
    </source>
</evidence>
<keyword evidence="2" id="KW-1185">Reference proteome</keyword>
<dbReference type="AlphaFoldDB" id="A0AAD8LKR8"/>
<evidence type="ECO:0000313" key="1">
    <source>
        <dbReference type="EMBL" id="KAK1440666.1"/>
    </source>
</evidence>
<reference evidence="1" key="1">
    <citation type="journal article" date="2023" name="bioRxiv">
        <title>Improved chromosome-level genome assembly for marigold (Tagetes erecta).</title>
        <authorList>
            <person name="Jiang F."/>
            <person name="Yuan L."/>
            <person name="Wang S."/>
            <person name="Wang H."/>
            <person name="Xu D."/>
            <person name="Wang A."/>
            <person name="Fan W."/>
        </authorList>
    </citation>
    <scope>NUCLEOTIDE SEQUENCE</scope>
    <source>
        <strain evidence="1">WSJ</strain>
        <tissue evidence="1">Leaf</tissue>
    </source>
</reference>
<comment type="caution">
    <text evidence="1">The sequence shown here is derived from an EMBL/GenBank/DDBJ whole genome shotgun (WGS) entry which is preliminary data.</text>
</comment>